<name>A0A927HPT8_KLEPN</name>
<reference evidence="1" key="1">
    <citation type="submission" date="2020-07" db="EMBL/GenBank/DDBJ databases">
        <title>Clinical and genomic characterization of carbapenemase-producing Enterobacterales causing secondary infections during the COVID-19 crisis at a New York City hospital.</title>
        <authorList>
            <person name="Gomez-Simmonds A."/>
            <person name="Annavajhala M.K."/>
            <person name="Uhlemann A.-C."/>
        </authorList>
    </citation>
    <scope>NUCLEOTIDE SEQUENCE</scope>
    <source>
        <strain evidence="1">NK1677</strain>
    </source>
</reference>
<dbReference type="EMBL" id="JACXTN010000001">
    <property type="protein sequence ID" value="MBD3709363.1"/>
    <property type="molecule type" value="Genomic_DNA"/>
</dbReference>
<evidence type="ECO:0000313" key="2">
    <source>
        <dbReference type="Proteomes" id="UP000616340"/>
    </source>
</evidence>
<dbReference type="AlphaFoldDB" id="A0A927HPT8"/>
<dbReference type="Proteomes" id="UP000616340">
    <property type="component" value="Unassembled WGS sequence"/>
</dbReference>
<comment type="caution">
    <text evidence="1">The sequence shown here is derived from an EMBL/GenBank/DDBJ whole genome shotgun (WGS) entry which is preliminary data.</text>
</comment>
<protein>
    <submittedName>
        <fullName evidence="1">Uncharacterized protein</fullName>
    </submittedName>
</protein>
<accession>A0A927HPT8</accession>
<sequence length="47" mass="5502">MRSVAALPRTERLDYWYILWRFLKISCYIPGGANACRGYCFGSPDKR</sequence>
<evidence type="ECO:0000313" key="1">
    <source>
        <dbReference type="EMBL" id="MBD3709363.1"/>
    </source>
</evidence>
<organism evidence="1 2">
    <name type="scientific">Klebsiella pneumoniae</name>
    <dbReference type="NCBI Taxonomy" id="573"/>
    <lineage>
        <taxon>Bacteria</taxon>
        <taxon>Pseudomonadati</taxon>
        <taxon>Pseudomonadota</taxon>
        <taxon>Gammaproteobacteria</taxon>
        <taxon>Enterobacterales</taxon>
        <taxon>Enterobacteriaceae</taxon>
        <taxon>Klebsiella/Raoultella group</taxon>
        <taxon>Klebsiella</taxon>
        <taxon>Klebsiella pneumoniae complex</taxon>
    </lineage>
</organism>
<proteinExistence type="predicted"/>
<gene>
    <name evidence="1" type="ORF">IE996_13305</name>
</gene>